<evidence type="ECO:0000259" key="9">
    <source>
        <dbReference type="PROSITE" id="PS50929"/>
    </source>
</evidence>
<dbReference type="STRING" id="161355.PS9374_02847"/>
<evidence type="ECO:0000313" key="11">
    <source>
        <dbReference type="Proteomes" id="UP000077701"/>
    </source>
</evidence>
<dbReference type="GO" id="GO:0005524">
    <property type="term" value="F:ATP binding"/>
    <property type="evidence" value="ECO:0007669"/>
    <property type="project" value="UniProtKB-KW"/>
</dbReference>
<gene>
    <name evidence="10" type="ORF">PS9374_02847</name>
</gene>
<keyword evidence="4" id="KW-0067">ATP-binding</keyword>
<dbReference type="InterPro" id="IPR003439">
    <property type="entry name" value="ABC_transporter-like_ATP-bd"/>
</dbReference>
<dbReference type="SUPFAM" id="SSF52540">
    <property type="entry name" value="P-loop containing nucleoside triphosphate hydrolases"/>
    <property type="match status" value="1"/>
</dbReference>
<evidence type="ECO:0000259" key="8">
    <source>
        <dbReference type="PROSITE" id="PS50893"/>
    </source>
</evidence>
<evidence type="ECO:0000256" key="4">
    <source>
        <dbReference type="ARBA" id="ARBA00022840"/>
    </source>
</evidence>
<feature type="domain" description="ABC transporter" evidence="8">
    <location>
        <begin position="339"/>
        <end position="595"/>
    </location>
</feature>
<dbReference type="InterPro" id="IPR011527">
    <property type="entry name" value="ABC1_TM_dom"/>
</dbReference>
<dbReference type="Pfam" id="PF00005">
    <property type="entry name" value="ABC_tran"/>
    <property type="match status" value="1"/>
</dbReference>
<comment type="subcellular location">
    <subcellularLocation>
        <location evidence="1">Cell membrane</location>
        <topology evidence="1">Multi-pass membrane protein</topology>
    </subcellularLocation>
</comment>
<evidence type="ECO:0000256" key="7">
    <source>
        <dbReference type="SAM" id="Phobius"/>
    </source>
</evidence>
<comment type="caution">
    <text evidence="10">The sequence shown here is derived from an EMBL/GenBank/DDBJ whole genome shotgun (WGS) entry which is preliminary data.</text>
</comment>
<feature type="transmembrane region" description="Helical" evidence="7">
    <location>
        <begin position="279"/>
        <end position="297"/>
    </location>
</feature>
<dbReference type="GO" id="GO:0005886">
    <property type="term" value="C:plasma membrane"/>
    <property type="evidence" value="ECO:0007669"/>
    <property type="project" value="UniProtKB-SubCell"/>
</dbReference>
<dbReference type="InterPro" id="IPR036640">
    <property type="entry name" value="ABC1_TM_sf"/>
</dbReference>
<evidence type="ECO:0000256" key="6">
    <source>
        <dbReference type="ARBA" id="ARBA00023136"/>
    </source>
</evidence>
<feature type="transmembrane region" description="Helical" evidence="7">
    <location>
        <begin position="20"/>
        <end position="39"/>
    </location>
</feature>
<keyword evidence="11" id="KW-1185">Reference proteome</keyword>
<reference evidence="10 11" key="1">
    <citation type="journal article" date="2016" name="Genome Announc.">
        <title>Draft Genome Sequence of Planomonospora sphaerica JCM9374, a Rare Actinomycete.</title>
        <authorList>
            <person name="Dohra H."/>
            <person name="Suzuki T."/>
            <person name="Inoue Y."/>
            <person name="Kodani S."/>
        </authorList>
    </citation>
    <scope>NUCLEOTIDE SEQUENCE [LARGE SCALE GENOMIC DNA]</scope>
    <source>
        <strain evidence="10 11">JCM 9374</strain>
    </source>
</reference>
<dbReference type="SUPFAM" id="SSF90123">
    <property type="entry name" value="ABC transporter transmembrane region"/>
    <property type="match status" value="1"/>
</dbReference>
<organism evidence="10 11">
    <name type="scientific">Planomonospora sphaerica</name>
    <dbReference type="NCBI Taxonomy" id="161355"/>
    <lineage>
        <taxon>Bacteria</taxon>
        <taxon>Bacillati</taxon>
        <taxon>Actinomycetota</taxon>
        <taxon>Actinomycetes</taxon>
        <taxon>Streptosporangiales</taxon>
        <taxon>Streptosporangiaceae</taxon>
        <taxon>Planomonospora</taxon>
    </lineage>
</organism>
<feature type="transmembrane region" description="Helical" evidence="7">
    <location>
        <begin position="59"/>
        <end position="77"/>
    </location>
</feature>
<dbReference type="RefSeq" id="WP_068897284.1">
    <property type="nucleotide sequence ID" value="NZ_BDCX01000006.1"/>
</dbReference>
<feature type="domain" description="ABC transmembrane type-1" evidence="9">
    <location>
        <begin position="20"/>
        <end position="286"/>
    </location>
</feature>
<protein>
    <submittedName>
        <fullName evidence="10">Carbohydrate ABC transporter</fullName>
    </submittedName>
</protein>
<dbReference type="InterPro" id="IPR027417">
    <property type="entry name" value="P-loop_NTPase"/>
</dbReference>
<accession>A0A161LHJ7</accession>
<evidence type="ECO:0000256" key="1">
    <source>
        <dbReference type="ARBA" id="ARBA00004651"/>
    </source>
</evidence>
<dbReference type="Gene3D" id="3.40.50.300">
    <property type="entry name" value="P-loop containing nucleotide triphosphate hydrolases"/>
    <property type="match status" value="1"/>
</dbReference>
<proteinExistence type="predicted"/>
<dbReference type="AlphaFoldDB" id="A0A161LHJ7"/>
<dbReference type="SMART" id="SM00382">
    <property type="entry name" value="AAA"/>
    <property type="match status" value="1"/>
</dbReference>
<sequence>MRGIIEALRLSREASRLYTAVFAALTLLTALVPVVTAWLTKLLLDAITTGADSGRALRLGVALAVAGLLTGLVPHVTRFASAENERRIGLLAQERLFTVAERFVGMARFEDPVFLDRMRMALQHGGATPGVVVSGVLSVTGAVITGLGFLGSLLVVSPWMPVLVLASAVPVLSTEMWLARRRASLHWRLSPVERREMFYRNLLTDPQAAKEIRLFGVGAYLRGRMSAQRRRSDGENRRMDLRQMRAQALTGLLGAAVAGGALVWAVLGALAGRITLGDVSLLVAAVAGVQAAGLALVRGIADSHRQLLLFGHYLQVTSAGSDLPVAARPRPTAPLRRGIVFRDVWFRYTPDGPWVLRGVDLTIPHGRTVGLIGRNGAGKSTLIKLLCRMYDPERGAILWDGTDLRDLDPAELRARIGAVFQDYMEYDLTAAENIGLGDLSRLRDPDRITAAARDAGAHGFVTALPRSYDTLLSRIFFQGDEAEGAADGTGEEAGVALSGGQWQRLALARAHLRAEHDLMILDEPSSGLDAEAEYRIHRTLRERRAGRTNVLISHRLNTVREADVLIVLEDGVVAERGGHGELMALGGIYADLFRMQAEGYAEPQDPATDILELLRRKAGL</sequence>
<dbReference type="PROSITE" id="PS50929">
    <property type="entry name" value="ABC_TM1F"/>
    <property type="match status" value="1"/>
</dbReference>
<keyword evidence="6 7" id="KW-0472">Membrane</keyword>
<name>A0A161LHJ7_9ACTN</name>
<dbReference type="PANTHER" id="PTHR24221">
    <property type="entry name" value="ATP-BINDING CASSETTE SUB-FAMILY B"/>
    <property type="match status" value="1"/>
</dbReference>
<dbReference type="GO" id="GO:0140359">
    <property type="term" value="F:ABC-type transporter activity"/>
    <property type="evidence" value="ECO:0007669"/>
    <property type="project" value="InterPro"/>
</dbReference>
<dbReference type="OrthoDB" id="9806127at2"/>
<dbReference type="PROSITE" id="PS50893">
    <property type="entry name" value="ABC_TRANSPORTER_2"/>
    <property type="match status" value="1"/>
</dbReference>
<evidence type="ECO:0000256" key="3">
    <source>
        <dbReference type="ARBA" id="ARBA00022741"/>
    </source>
</evidence>
<reference evidence="11" key="2">
    <citation type="submission" date="2016-04" db="EMBL/GenBank/DDBJ databases">
        <title>Planomonospora sphaerica JCM9374 whole genome shotgun sequence.</title>
        <authorList>
            <person name="Suzuki T."/>
            <person name="Dohra H."/>
            <person name="Kodani S."/>
        </authorList>
    </citation>
    <scope>NUCLEOTIDE SEQUENCE [LARGE SCALE GENOMIC DNA]</scope>
    <source>
        <strain evidence="11">JCM 9374</strain>
    </source>
</reference>
<dbReference type="InterPro" id="IPR039421">
    <property type="entry name" value="Type_1_exporter"/>
</dbReference>
<dbReference type="PANTHER" id="PTHR24221:SF646">
    <property type="entry name" value="HAEMOLYSIN SECRETION ATP-BINDING PROTEIN"/>
    <property type="match status" value="1"/>
</dbReference>
<evidence type="ECO:0000256" key="5">
    <source>
        <dbReference type="ARBA" id="ARBA00022989"/>
    </source>
</evidence>
<feature type="transmembrane region" description="Helical" evidence="7">
    <location>
        <begin position="127"/>
        <end position="153"/>
    </location>
</feature>
<feature type="transmembrane region" description="Helical" evidence="7">
    <location>
        <begin position="246"/>
        <end position="267"/>
    </location>
</feature>
<keyword evidence="5 7" id="KW-1133">Transmembrane helix</keyword>
<evidence type="ECO:0000313" key="10">
    <source>
        <dbReference type="EMBL" id="GAT67194.1"/>
    </source>
</evidence>
<evidence type="ECO:0000256" key="2">
    <source>
        <dbReference type="ARBA" id="ARBA00022692"/>
    </source>
</evidence>
<dbReference type="InterPro" id="IPR003593">
    <property type="entry name" value="AAA+_ATPase"/>
</dbReference>
<dbReference type="EMBL" id="BDCX01000006">
    <property type="protein sequence ID" value="GAT67194.1"/>
    <property type="molecule type" value="Genomic_DNA"/>
</dbReference>
<keyword evidence="2 7" id="KW-0812">Transmembrane</keyword>
<keyword evidence="3" id="KW-0547">Nucleotide-binding</keyword>
<feature type="transmembrane region" description="Helical" evidence="7">
    <location>
        <begin position="159"/>
        <end position="179"/>
    </location>
</feature>
<dbReference type="Proteomes" id="UP000077701">
    <property type="component" value="Unassembled WGS sequence"/>
</dbReference>
<dbReference type="GO" id="GO:0016887">
    <property type="term" value="F:ATP hydrolysis activity"/>
    <property type="evidence" value="ECO:0007669"/>
    <property type="project" value="InterPro"/>
</dbReference>
<dbReference type="GO" id="GO:0034040">
    <property type="term" value="F:ATPase-coupled lipid transmembrane transporter activity"/>
    <property type="evidence" value="ECO:0007669"/>
    <property type="project" value="TreeGrafter"/>
</dbReference>
<dbReference type="Gene3D" id="1.20.1560.10">
    <property type="entry name" value="ABC transporter type 1, transmembrane domain"/>
    <property type="match status" value="1"/>
</dbReference>